<accession>A0A6V7PXQ5</accession>
<organism evidence="1">
    <name type="scientific">Ananas comosus var. bracteatus</name>
    <name type="common">red pineapple</name>
    <dbReference type="NCBI Taxonomy" id="296719"/>
    <lineage>
        <taxon>Eukaryota</taxon>
        <taxon>Viridiplantae</taxon>
        <taxon>Streptophyta</taxon>
        <taxon>Embryophyta</taxon>
        <taxon>Tracheophyta</taxon>
        <taxon>Spermatophyta</taxon>
        <taxon>Magnoliopsida</taxon>
        <taxon>Liliopsida</taxon>
        <taxon>Poales</taxon>
        <taxon>Bromeliaceae</taxon>
        <taxon>Bromelioideae</taxon>
        <taxon>Ananas</taxon>
    </lineage>
</organism>
<evidence type="ECO:0000313" key="1">
    <source>
        <dbReference type="EMBL" id="CAD1835488.1"/>
    </source>
</evidence>
<name>A0A6V7PXQ5_ANACO</name>
<sequence>MTDFTPLELGEDLRYEERPVQILARESKELRNRTAVSAEFQQRPSAFWLVCDVGGSDCCEAWFGGVVSAVFPSGFATSSCVGHYTREIVWHRLRIKKHAVSETNNNARFAKDEYCLTYTILVGILKQLSYAHITLLITFCLRLHIHYQRAFV</sequence>
<protein>
    <submittedName>
        <fullName evidence="1">Uncharacterized protein</fullName>
    </submittedName>
</protein>
<reference evidence="1" key="1">
    <citation type="submission" date="2020-07" db="EMBL/GenBank/DDBJ databases">
        <authorList>
            <person name="Lin J."/>
        </authorList>
    </citation>
    <scope>NUCLEOTIDE SEQUENCE</scope>
</reference>
<proteinExistence type="predicted"/>
<dbReference type="EMBL" id="LR862153">
    <property type="protein sequence ID" value="CAD1835488.1"/>
    <property type="molecule type" value="Genomic_DNA"/>
</dbReference>
<gene>
    <name evidence="1" type="ORF">CB5_LOCUS18699</name>
</gene>
<dbReference type="AlphaFoldDB" id="A0A6V7PXQ5"/>